<dbReference type="Proteomes" id="UP000238274">
    <property type="component" value="Unassembled WGS sequence"/>
</dbReference>
<feature type="region of interest" description="Disordered" evidence="1">
    <location>
        <begin position="40"/>
        <end position="73"/>
    </location>
</feature>
<feature type="compositionally biased region" description="Basic and acidic residues" evidence="1">
    <location>
        <begin position="62"/>
        <end position="73"/>
    </location>
</feature>
<evidence type="ECO:0000313" key="3">
    <source>
        <dbReference type="Proteomes" id="UP000238274"/>
    </source>
</evidence>
<name>A0A2S4UKU4_9BASI</name>
<evidence type="ECO:0000313" key="2">
    <source>
        <dbReference type="EMBL" id="POV97890.1"/>
    </source>
</evidence>
<dbReference type="VEuPathDB" id="FungiDB:PSTT_13032"/>
<feature type="compositionally biased region" description="Polar residues" evidence="1">
    <location>
        <begin position="40"/>
        <end position="50"/>
    </location>
</feature>
<dbReference type="VEuPathDB" id="FungiDB:PSHT_14333"/>
<comment type="caution">
    <text evidence="2">The sequence shown here is derived from an EMBL/GenBank/DDBJ whole genome shotgun (WGS) entry which is preliminary data.</text>
</comment>
<keyword evidence="3" id="KW-1185">Reference proteome</keyword>
<dbReference type="AlphaFoldDB" id="A0A2S4UKU4"/>
<evidence type="ECO:0000256" key="1">
    <source>
        <dbReference type="SAM" id="MobiDB-lite"/>
    </source>
</evidence>
<gene>
    <name evidence="2" type="ORF">PSHT_14333</name>
</gene>
<reference evidence="3" key="3">
    <citation type="journal article" date="2018" name="Mol. Plant Microbe Interact.">
        <title>Genome sequence resources for the wheat stripe rust pathogen (Puccinia striiformis f. sp. tritici) and the barley stripe rust pathogen (Puccinia striiformis f. sp. hordei).</title>
        <authorList>
            <person name="Xia C."/>
            <person name="Wang M."/>
            <person name="Yin C."/>
            <person name="Cornejo O.E."/>
            <person name="Hulbert S.H."/>
            <person name="Chen X."/>
        </authorList>
    </citation>
    <scope>NUCLEOTIDE SEQUENCE [LARGE SCALE GENOMIC DNA]</scope>
    <source>
        <strain evidence="3">93TX-2</strain>
    </source>
</reference>
<feature type="non-terminal residue" evidence="2">
    <location>
        <position position="309"/>
    </location>
</feature>
<reference evidence="3" key="2">
    <citation type="journal article" date="2018" name="BMC Genomics">
        <title>Genomic insights into host adaptation between the wheat stripe rust pathogen (Puccinia striiformis f. sp. tritici) and the barley stripe rust pathogen (Puccinia striiformis f. sp. hordei).</title>
        <authorList>
            <person name="Xia C."/>
            <person name="Wang M."/>
            <person name="Yin C."/>
            <person name="Cornejo O.E."/>
            <person name="Hulbert S.H."/>
            <person name="Chen X."/>
        </authorList>
    </citation>
    <scope>NUCLEOTIDE SEQUENCE [LARGE SCALE GENOMIC DNA]</scope>
    <source>
        <strain evidence="3">93TX-2</strain>
    </source>
</reference>
<protein>
    <submittedName>
        <fullName evidence="2">Uncharacterized protein</fullName>
    </submittedName>
</protein>
<accession>A0A2S4UKU4</accession>
<proteinExistence type="predicted"/>
<organism evidence="2 3">
    <name type="scientific">Puccinia striiformis</name>
    <dbReference type="NCBI Taxonomy" id="27350"/>
    <lineage>
        <taxon>Eukaryota</taxon>
        <taxon>Fungi</taxon>
        <taxon>Dikarya</taxon>
        <taxon>Basidiomycota</taxon>
        <taxon>Pucciniomycotina</taxon>
        <taxon>Pucciniomycetes</taxon>
        <taxon>Pucciniales</taxon>
        <taxon>Pucciniaceae</taxon>
        <taxon>Puccinia</taxon>
    </lineage>
</organism>
<reference evidence="2 3" key="1">
    <citation type="submission" date="2017-12" db="EMBL/GenBank/DDBJ databases">
        <title>Gene loss provides genomic basis for host adaptation in cereal stripe rust fungi.</title>
        <authorList>
            <person name="Xia C."/>
        </authorList>
    </citation>
    <scope>NUCLEOTIDE SEQUENCE [LARGE SCALE GENOMIC DNA]</scope>
    <source>
        <strain evidence="2 3">93TX-2</strain>
    </source>
</reference>
<dbReference type="EMBL" id="PKSM01000317">
    <property type="protein sequence ID" value="POV97890.1"/>
    <property type="molecule type" value="Genomic_DNA"/>
</dbReference>
<sequence>MPTPEATSDRTAALEEENRHLKEDYDSIKWLLQIVAMEKTGTSKNGSNPSIPKAKNPLKSVTPDKFKKETSDHDLDTVPLDHVGKKSLQSCYDLAQCLMRHRKATEAVCAPPTTHERSRIEGFFDVCDTPPNDSAGSRIQLQQREVVPIKGSPKKVDNNYFFLWLWKWGLACHCFGLPAQREASKIKMNKHTLMKMYWRHCKSLCCYFQRGKKGVEQLVQDRTIIKMIAHQLYLKQRGVHPNFIKPFDVQSVNSNNELVVEDKVVVALAKTPFWRFPKATAFVEWIERRRQTQKVVIGKTGGFGNQAAL</sequence>